<name>A0ABV5JWZ0_9ACTN</name>
<dbReference type="EMBL" id="JBHMDY010000032">
    <property type="protein sequence ID" value="MFB9261415.1"/>
    <property type="molecule type" value="Genomic_DNA"/>
</dbReference>
<dbReference type="PANTHER" id="PTHR36151">
    <property type="entry name" value="BLR2777 PROTEIN"/>
    <property type="match status" value="1"/>
</dbReference>
<sequence length="294" mass="32798">MAGTPLRLSDTPRADDGYFGPDSVSWRVFSDPSTGLGAKNAVFLQMLEPGMMTHFERVSLTSEGPEEMAARFDRTSAYLRDSIFADKAHADAAATRVDHLHERASWTNPETGEVVSAKQPEWMRWTWWTYIWSAVRGYQEFGPGLSTADADRLVVESHHGADILHVPGPHFETFAEVDQYIRDELDTKALTKFAAMAGHSLRHPEVEGLLNKWVTRQILNGVLSLLPDQAKLFFAVEDRTAGEFARGAWFTKLVATLARKNQTAEQLIAQAVGDSVANPYQRVRVKRKRAAKAA</sequence>
<proteinExistence type="predicted"/>
<evidence type="ECO:0000313" key="3">
    <source>
        <dbReference type="Proteomes" id="UP001589700"/>
    </source>
</evidence>
<dbReference type="Proteomes" id="UP001589700">
    <property type="component" value="Unassembled WGS sequence"/>
</dbReference>
<accession>A0ABV5JWZ0</accession>
<feature type="domain" description="ER-bound oxygenase mpaB/mpaB'/Rubber oxygenase catalytic" evidence="1">
    <location>
        <begin position="26"/>
        <end position="253"/>
    </location>
</feature>
<reference evidence="2 3" key="1">
    <citation type="submission" date="2024-09" db="EMBL/GenBank/DDBJ databases">
        <authorList>
            <person name="Sun Q."/>
            <person name="Mori K."/>
        </authorList>
    </citation>
    <scope>NUCLEOTIDE SEQUENCE [LARGE SCALE GENOMIC DNA]</scope>
    <source>
        <strain evidence="2 3">CCM 7659</strain>
    </source>
</reference>
<gene>
    <name evidence="2" type="ORF">ACFFVD_16660</name>
</gene>
<dbReference type="PANTHER" id="PTHR36151:SF3">
    <property type="entry name" value="ER-BOUND OXYGENASE MPAB_MPAB'_RUBBER OXYGENASE CATALYTIC DOMAIN-CONTAINING PROTEIN"/>
    <property type="match status" value="1"/>
</dbReference>
<dbReference type="Pfam" id="PF09995">
    <property type="entry name" value="MPAB_Lcp_cat"/>
    <property type="match status" value="1"/>
</dbReference>
<organism evidence="2 3">
    <name type="scientific">Dietzia aerolata</name>
    <dbReference type="NCBI Taxonomy" id="595984"/>
    <lineage>
        <taxon>Bacteria</taxon>
        <taxon>Bacillati</taxon>
        <taxon>Actinomycetota</taxon>
        <taxon>Actinomycetes</taxon>
        <taxon>Mycobacteriales</taxon>
        <taxon>Dietziaceae</taxon>
        <taxon>Dietzia</taxon>
    </lineage>
</organism>
<evidence type="ECO:0000259" key="1">
    <source>
        <dbReference type="Pfam" id="PF09995"/>
    </source>
</evidence>
<protein>
    <submittedName>
        <fullName evidence="2">Oxygenase MpaB family protein</fullName>
    </submittedName>
</protein>
<dbReference type="InterPro" id="IPR018713">
    <property type="entry name" value="MPAB/Lcp_cat_dom"/>
</dbReference>
<dbReference type="RefSeq" id="WP_182633379.1">
    <property type="nucleotide sequence ID" value="NZ_JAALDM010000280.1"/>
</dbReference>
<comment type="caution">
    <text evidence="2">The sequence shown here is derived from an EMBL/GenBank/DDBJ whole genome shotgun (WGS) entry which is preliminary data.</text>
</comment>
<keyword evidence="3" id="KW-1185">Reference proteome</keyword>
<evidence type="ECO:0000313" key="2">
    <source>
        <dbReference type="EMBL" id="MFB9261415.1"/>
    </source>
</evidence>